<dbReference type="PANTHER" id="PTHR19853">
    <property type="entry name" value="WD REPEAT CONTAINING PROTEIN 3 WDR3"/>
    <property type="match status" value="1"/>
</dbReference>
<dbReference type="SUPFAM" id="SSF50978">
    <property type="entry name" value="WD40 repeat-like"/>
    <property type="match status" value="1"/>
</dbReference>
<feature type="repeat" description="WD" evidence="4">
    <location>
        <begin position="483"/>
        <end position="524"/>
    </location>
</feature>
<dbReference type="Pfam" id="PF00400">
    <property type="entry name" value="WD40"/>
    <property type="match status" value="1"/>
</dbReference>
<feature type="region of interest" description="Disordered" evidence="5">
    <location>
        <begin position="295"/>
        <end position="323"/>
    </location>
</feature>
<dbReference type="GO" id="GO:0034388">
    <property type="term" value="C:Pwp2p-containing subcomplex of 90S preribosome"/>
    <property type="evidence" value="ECO:0007669"/>
    <property type="project" value="TreeGrafter"/>
</dbReference>
<dbReference type="InterPro" id="IPR015943">
    <property type="entry name" value="WD40/YVTN_repeat-like_dom_sf"/>
</dbReference>
<keyword evidence="8" id="KW-1185">Reference proteome</keyword>
<dbReference type="PANTHER" id="PTHR19853:SF0">
    <property type="entry name" value="WD REPEAT-CONTAINING PROTEIN 3"/>
    <property type="match status" value="1"/>
</dbReference>
<feature type="repeat" description="WD" evidence="4">
    <location>
        <begin position="55"/>
        <end position="96"/>
    </location>
</feature>
<gene>
    <name evidence="7" type="ORF">BS47DRAFT_1344321</name>
</gene>
<dbReference type="CDD" id="cd00200">
    <property type="entry name" value="WD40"/>
    <property type="match status" value="2"/>
</dbReference>
<dbReference type="EMBL" id="MU128974">
    <property type="protein sequence ID" value="KAF9513288.1"/>
    <property type="molecule type" value="Genomic_DNA"/>
</dbReference>
<dbReference type="Proteomes" id="UP000886523">
    <property type="component" value="Unassembled WGS sequence"/>
</dbReference>
<dbReference type="GO" id="GO:0032040">
    <property type="term" value="C:small-subunit processome"/>
    <property type="evidence" value="ECO:0007669"/>
    <property type="project" value="TreeGrafter"/>
</dbReference>
<feature type="repeat" description="WD" evidence="4">
    <location>
        <begin position="97"/>
        <end position="130"/>
    </location>
</feature>
<dbReference type="InterPro" id="IPR007148">
    <property type="entry name" value="SSU_processome_Utp12"/>
</dbReference>
<dbReference type="GO" id="GO:0030515">
    <property type="term" value="F:snoRNA binding"/>
    <property type="evidence" value="ECO:0007669"/>
    <property type="project" value="TreeGrafter"/>
</dbReference>
<protein>
    <recommendedName>
        <fullName evidence="6">Small-subunit processome Utp12 domain-containing protein</fullName>
    </recommendedName>
</protein>
<feature type="repeat" description="WD" evidence="4">
    <location>
        <begin position="576"/>
        <end position="617"/>
    </location>
</feature>
<feature type="repeat" description="WD" evidence="4">
    <location>
        <begin position="402"/>
        <end position="442"/>
    </location>
</feature>
<dbReference type="InterPro" id="IPR036322">
    <property type="entry name" value="WD40_repeat_dom_sf"/>
</dbReference>
<dbReference type="Pfam" id="PF25172">
    <property type="entry name" value="Beta-prop_WDR3_2nd"/>
    <property type="match status" value="1"/>
</dbReference>
<dbReference type="InterPro" id="IPR019775">
    <property type="entry name" value="WD40_repeat_CS"/>
</dbReference>
<feature type="repeat" description="WD" evidence="4">
    <location>
        <begin position="163"/>
        <end position="191"/>
    </location>
</feature>
<dbReference type="OrthoDB" id="407922at2759"/>
<evidence type="ECO:0000259" key="6">
    <source>
        <dbReference type="Pfam" id="PF04003"/>
    </source>
</evidence>
<dbReference type="FunFam" id="2.130.10.10:FF:000157">
    <property type="entry name" value="WD repeat domain 3"/>
    <property type="match status" value="1"/>
</dbReference>
<dbReference type="Pfam" id="PF04003">
    <property type="entry name" value="Utp12"/>
    <property type="match status" value="1"/>
</dbReference>
<dbReference type="Gene3D" id="2.130.10.10">
    <property type="entry name" value="YVTN repeat-like/Quinoprotein amine dehydrogenase"/>
    <property type="match status" value="5"/>
</dbReference>
<comment type="similarity">
    <text evidence="3">Belongs to the WD repeat WDR3/UTP12 family.</text>
</comment>
<name>A0A9P6AWI5_9AGAM</name>
<dbReference type="AlphaFoldDB" id="A0A9P6AWI5"/>
<evidence type="ECO:0000256" key="5">
    <source>
        <dbReference type="SAM" id="MobiDB-lite"/>
    </source>
</evidence>
<dbReference type="GO" id="GO:0030490">
    <property type="term" value="P:maturation of SSU-rRNA"/>
    <property type="evidence" value="ECO:0007669"/>
    <property type="project" value="TreeGrafter"/>
</dbReference>
<proteinExistence type="inferred from homology"/>
<evidence type="ECO:0000256" key="2">
    <source>
        <dbReference type="ARBA" id="ARBA00022737"/>
    </source>
</evidence>
<dbReference type="PRINTS" id="PR00320">
    <property type="entry name" value="GPROTEINBRPT"/>
</dbReference>
<dbReference type="PROSITE" id="PS50082">
    <property type="entry name" value="WD_REPEATS_2"/>
    <property type="match status" value="7"/>
</dbReference>
<accession>A0A9P6AWI5</accession>
<dbReference type="SMART" id="SM00320">
    <property type="entry name" value="WD40"/>
    <property type="match status" value="12"/>
</dbReference>
<dbReference type="InterPro" id="IPR001680">
    <property type="entry name" value="WD40_rpt"/>
</dbReference>
<comment type="caution">
    <text evidence="7">The sequence shown here is derived from an EMBL/GenBank/DDBJ whole genome shotgun (WGS) entry which is preliminary data.</text>
</comment>
<dbReference type="InterPro" id="IPR051570">
    <property type="entry name" value="TBC1_cilium_biogenesis"/>
</dbReference>
<dbReference type="Pfam" id="PF25173">
    <property type="entry name" value="Beta-prop_WDR3_1st"/>
    <property type="match status" value="1"/>
</dbReference>
<keyword evidence="2" id="KW-0677">Repeat</keyword>
<feature type="compositionally biased region" description="Basic and acidic residues" evidence="5">
    <location>
        <begin position="304"/>
        <end position="313"/>
    </location>
</feature>
<evidence type="ECO:0000256" key="4">
    <source>
        <dbReference type="PROSITE-ProRule" id="PRU00221"/>
    </source>
</evidence>
<evidence type="ECO:0000256" key="1">
    <source>
        <dbReference type="ARBA" id="ARBA00022574"/>
    </source>
</evidence>
<evidence type="ECO:0000313" key="7">
    <source>
        <dbReference type="EMBL" id="KAF9513288.1"/>
    </source>
</evidence>
<feature type="repeat" description="WD" evidence="4">
    <location>
        <begin position="192"/>
        <end position="226"/>
    </location>
</feature>
<evidence type="ECO:0000256" key="3">
    <source>
        <dbReference type="ARBA" id="ARBA00038229"/>
    </source>
</evidence>
<dbReference type="SUPFAM" id="SSF117289">
    <property type="entry name" value="Nucleoporin domain"/>
    <property type="match status" value="1"/>
</dbReference>
<dbReference type="PROSITE" id="PS50294">
    <property type="entry name" value="WD_REPEATS_REGION"/>
    <property type="match status" value="6"/>
</dbReference>
<feature type="domain" description="Small-subunit processome Utp12" evidence="6">
    <location>
        <begin position="808"/>
        <end position="911"/>
    </location>
</feature>
<dbReference type="InterPro" id="IPR020472">
    <property type="entry name" value="WD40_PAC1"/>
</dbReference>
<evidence type="ECO:0000313" key="8">
    <source>
        <dbReference type="Proteomes" id="UP000886523"/>
    </source>
</evidence>
<sequence length="950" mass="106282">MVRSYLRHGETQAFGLVCSSTSNSVYDGKLAYVPALEDVLVWNVKKGQLVTMWHETGHRSEVTCMLRSPQKDIFAIGYADGSIRLWSASASTVVVGLNGHKKAVTALAFDETGSRLASGSQDTELIVWDVLAETGLFRLRGHRDQITAIHFLNPSKSPSTSTSPTPGYILTSSKDTFLKLWDLSTQHCVQTLVAHHSEIWTFAISNEGDFLFTGSGDGELKGWRIDYASLEAGIKETESGEISKMIYPLSTLPLSARNRVSQIAFHPNQPYLAVQSHDRSVEIFRVRTEDEVRKKEVRRRKRDKEKAKGKENENGGAEDEDIDDAEKEIGLEDLFTPYLVVRASGKIRSFSFVNEEPGPRGDIQLFAALASNALEVFRVPSPQSTKKEKTTPEATRQFSVDMPGHRTDVRTLALSSDDQLLASASHGSLKVWNLKTTSCIRTLDCGYALCSTFLPGDRHIAVGTKGGEIQLYDLASSTLIDTIKAHEGALWSMHVRPDGKALVTGSADKDIKFWEIETKTSEQIKPMALVHIKTLKMTDDVLVVKYSPDGRLLAVALLDSTVKVFYQDTLKFFLSLYGHKLPVLSLDISSDSKLIATCSADKNVKIWGLDFGDCHKSLFAHEESIMQVAFEREIDWTKGDRGHSHYFWTASKDKLLKYWDGDKFENIQKLNGHHGEIWALVVSNSGKFVSIRVWEKTDEPLFLEEEREKELEAIYEKGIADTLGRSDAPIGSGVADAQVEEGAEAGIVSKQTSDTLMAGERIIEAIDVADHERGTFRAYYEERAASRNPESLPPPARHAILAALDLSPEAYVLRTVEKVRSAELFDALLVLPFGKVVSLLEYLNEWALREWNIVLISRIMFFLLKTHHHQIVTNRTMRAVLIQLRTRLRGALRRQKEEIGYNLAGLKFIKRNHEAKTAADFYAEAQEDEAKVREKIAGLEKKRKRVGVKA</sequence>
<dbReference type="PROSITE" id="PS00678">
    <property type="entry name" value="WD_REPEATS_1"/>
    <property type="match status" value="2"/>
</dbReference>
<reference evidence="7" key="1">
    <citation type="journal article" date="2020" name="Nat. Commun.">
        <title>Large-scale genome sequencing of mycorrhizal fungi provides insights into the early evolution of symbiotic traits.</title>
        <authorList>
            <person name="Miyauchi S."/>
            <person name="Kiss E."/>
            <person name="Kuo A."/>
            <person name="Drula E."/>
            <person name="Kohler A."/>
            <person name="Sanchez-Garcia M."/>
            <person name="Morin E."/>
            <person name="Andreopoulos B."/>
            <person name="Barry K.W."/>
            <person name="Bonito G."/>
            <person name="Buee M."/>
            <person name="Carver A."/>
            <person name="Chen C."/>
            <person name="Cichocki N."/>
            <person name="Clum A."/>
            <person name="Culley D."/>
            <person name="Crous P.W."/>
            <person name="Fauchery L."/>
            <person name="Girlanda M."/>
            <person name="Hayes R.D."/>
            <person name="Keri Z."/>
            <person name="LaButti K."/>
            <person name="Lipzen A."/>
            <person name="Lombard V."/>
            <person name="Magnuson J."/>
            <person name="Maillard F."/>
            <person name="Murat C."/>
            <person name="Nolan M."/>
            <person name="Ohm R.A."/>
            <person name="Pangilinan J."/>
            <person name="Pereira M.F."/>
            <person name="Perotto S."/>
            <person name="Peter M."/>
            <person name="Pfister S."/>
            <person name="Riley R."/>
            <person name="Sitrit Y."/>
            <person name="Stielow J.B."/>
            <person name="Szollosi G."/>
            <person name="Zifcakova L."/>
            <person name="Stursova M."/>
            <person name="Spatafora J.W."/>
            <person name="Tedersoo L."/>
            <person name="Vaario L.M."/>
            <person name="Yamada A."/>
            <person name="Yan M."/>
            <person name="Wang P."/>
            <person name="Xu J."/>
            <person name="Bruns T."/>
            <person name="Baldrian P."/>
            <person name="Vilgalys R."/>
            <person name="Dunand C."/>
            <person name="Henrissat B."/>
            <person name="Grigoriev I.V."/>
            <person name="Hibbett D."/>
            <person name="Nagy L.G."/>
            <person name="Martin F.M."/>
        </authorList>
    </citation>
    <scope>NUCLEOTIDE SEQUENCE</scope>
    <source>
        <strain evidence="7">UP504</strain>
    </source>
</reference>
<keyword evidence="1 4" id="KW-0853">WD repeat</keyword>
<organism evidence="7 8">
    <name type="scientific">Hydnum rufescens UP504</name>
    <dbReference type="NCBI Taxonomy" id="1448309"/>
    <lineage>
        <taxon>Eukaryota</taxon>
        <taxon>Fungi</taxon>
        <taxon>Dikarya</taxon>
        <taxon>Basidiomycota</taxon>
        <taxon>Agaricomycotina</taxon>
        <taxon>Agaricomycetes</taxon>
        <taxon>Cantharellales</taxon>
        <taxon>Hydnaceae</taxon>
        <taxon>Hydnum</taxon>
    </lineage>
</organism>